<evidence type="ECO:0000256" key="1">
    <source>
        <dbReference type="SAM" id="MobiDB-lite"/>
    </source>
</evidence>
<gene>
    <name evidence="3" type="primary">glyS_0</name>
    <name evidence="3" type="ORF">CM83_22632</name>
</gene>
<evidence type="ECO:0000256" key="2">
    <source>
        <dbReference type="SAM" id="SignalP"/>
    </source>
</evidence>
<reference evidence="3" key="1">
    <citation type="journal article" date="2014" name="PLoS ONE">
        <title>Transcriptome-Based Identification of ABC Transporters in the Western Tarnished Plant Bug Lygus hesperus.</title>
        <authorList>
            <person name="Hull J.J."/>
            <person name="Chaney K."/>
            <person name="Geib S.M."/>
            <person name="Fabrick J.A."/>
            <person name="Brent C.S."/>
            <person name="Walsh D."/>
            <person name="Lavine L.C."/>
        </authorList>
    </citation>
    <scope>NUCLEOTIDE SEQUENCE</scope>
</reference>
<organism evidence="3">
    <name type="scientific">Lygus hesperus</name>
    <name type="common">Western plant bug</name>
    <dbReference type="NCBI Taxonomy" id="30085"/>
    <lineage>
        <taxon>Eukaryota</taxon>
        <taxon>Metazoa</taxon>
        <taxon>Ecdysozoa</taxon>
        <taxon>Arthropoda</taxon>
        <taxon>Hexapoda</taxon>
        <taxon>Insecta</taxon>
        <taxon>Pterygota</taxon>
        <taxon>Neoptera</taxon>
        <taxon>Paraneoptera</taxon>
        <taxon>Hemiptera</taxon>
        <taxon>Heteroptera</taxon>
        <taxon>Panheteroptera</taxon>
        <taxon>Cimicomorpha</taxon>
        <taxon>Miridae</taxon>
        <taxon>Mirini</taxon>
        <taxon>Lygus</taxon>
    </lineage>
</organism>
<dbReference type="AlphaFoldDB" id="A0A0A9WIL4"/>
<dbReference type="EMBL" id="GBHO01038914">
    <property type="protein sequence ID" value="JAG04690.1"/>
    <property type="molecule type" value="Transcribed_RNA"/>
</dbReference>
<feature type="chain" id="PRO_5002052237" evidence="2">
    <location>
        <begin position="23"/>
        <end position="316"/>
    </location>
</feature>
<proteinExistence type="predicted"/>
<name>A0A0A9WIL4_LYGHE</name>
<accession>A0A0A9WIL4</accession>
<evidence type="ECO:0000313" key="3">
    <source>
        <dbReference type="EMBL" id="JAG04690.1"/>
    </source>
</evidence>
<keyword evidence="3" id="KW-0436">Ligase</keyword>
<feature type="region of interest" description="Disordered" evidence="1">
    <location>
        <begin position="141"/>
        <end position="179"/>
    </location>
</feature>
<protein>
    <submittedName>
        <fullName evidence="3">Glycine--tRNA ligase beta subunit</fullName>
    </submittedName>
</protein>
<dbReference type="GO" id="GO:0016874">
    <property type="term" value="F:ligase activity"/>
    <property type="evidence" value="ECO:0007669"/>
    <property type="project" value="UniProtKB-KW"/>
</dbReference>
<sequence>MEANPLLMTIIGSVVLLDNVMARTFPLISCHRTPPYCYPYEMLVCDQYVNWLCVDRELFTYHEPKKFGFFNKPLNHPFIAYWRTETSMELPSSVEDSSGSSKLRTSLAEKKHRYEGVQMPYMIKTDQLPIADSELDSEFWPENPKTFRKPHESRKSVLSTELRYPTNDARSRERRSSGITYKLRDTRDSESQPVRHKIIEGEDFFPPLSEKQINWLPHKRHSKHSAELSELLNYPEIQSEIDRDLLDLIMPITDDSPKMRHVYSGRKSSGKEDSVVGGSMDEMWREFRREEQPRRKTPFRKAMRNPKMKLNWFFDK</sequence>
<keyword evidence="2" id="KW-0732">Signal</keyword>
<feature type="compositionally biased region" description="Basic and acidic residues" evidence="1">
    <location>
        <begin position="169"/>
        <end position="179"/>
    </location>
</feature>
<feature type="signal peptide" evidence="2">
    <location>
        <begin position="1"/>
        <end position="22"/>
    </location>
</feature>
<reference evidence="3" key="2">
    <citation type="submission" date="2014-07" db="EMBL/GenBank/DDBJ databases">
        <authorList>
            <person name="Hull J."/>
        </authorList>
    </citation>
    <scope>NUCLEOTIDE SEQUENCE</scope>
</reference>